<comment type="caution">
    <text evidence="1">The sequence shown here is derived from an EMBL/GenBank/DDBJ whole genome shotgun (WGS) entry which is preliminary data.</text>
</comment>
<evidence type="ECO:0000313" key="2">
    <source>
        <dbReference type="Proteomes" id="UP000295184"/>
    </source>
</evidence>
<dbReference type="SUPFAM" id="SSF46785">
    <property type="entry name" value="Winged helix' DNA-binding domain"/>
    <property type="match status" value="1"/>
</dbReference>
<protein>
    <submittedName>
        <fullName evidence="1">Uncharacterized protein</fullName>
    </submittedName>
</protein>
<dbReference type="AlphaFoldDB" id="A0A4R1QWV5"/>
<sequence length="94" mass="10818">MLLPARMAVLNYLSSVENADVNEIMEAMRPLYGKERQFTKDAYLDHVMSLEANGLCSLIRYELDDKDELSLRFAINDDGRAAVEKYVPAKYRNK</sequence>
<accession>A0A4R1QWV5</accession>
<dbReference type="InterPro" id="IPR036390">
    <property type="entry name" value="WH_DNA-bd_sf"/>
</dbReference>
<dbReference type="GeneID" id="97380830"/>
<reference evidence="1 2" key="1">
    <citation type="submission" date="2019-03" db="EMBL/GenBank/DDBJ databases">
        <title>Genomic Encyclopedia of Type Strains, Phase IV (KMG-IV): sequencing the most valuable type-strain genomes for metagenomic binning, comparative biology and taxonomic classification.</title>
        <authorList>
            <person name="Goeker M."/>
        </authorList>
    </citation>
    <scope>NUCLEOTIDE SEQUENCE [LARGE SCALE GENOMIC DNA]</scope>
    <source>
        <strain evidence="1 2">DSM 100451</strain>
    </source>
</reference>
<dbReference type="OrthoDB" id="1683105at2"/>
<gene>
    <name evidence="1" type="ORF">EDD77_11090</name>
</gene>
<dbReference type="STRING" id="1650663.GCA_001486665_02075"/>
<name>A0A4R1QWV5_9FIRM</name>
<organism evidence="1 2">
    <name type="scientific">Allofournierella massiliensis</name>
    <dbReference type="NCBI Taxonomy" id="1650663"/>
    <lineage>
        <taxon>Bacteria</taxon>
        <taxon>Bacillati</taxon>
        <taxon>Bacillota</taxon>
        <taxon>Clostridia</taxon>
        <taxon>Eubacteriales</taxon>
        <taxon>Oscillospiraceae</taxon>
        <taxon>Allofournierella</taxon>
    </lineage>
</organism>
<evidence type="ECO:0000313" key="1">
    <source>
        <dbReference type="EMBL" id="TCL57415.1"/>
    </source>
</evidence>
<proteinExistence type="predicted"/>
<dbReference type="Proteomes" id="UP000295184">
    <property type="component" value="Unassembled WGS sequence"/>
</dbReference>
<dbReference type="RefSeq" id="WP_058965107.1">
    <property type="nucleotide sequence ID" value="NZ_CABKVM010000017.1"/>
</dbReference>
<dbReference type="EMBL" id="SLUM01000010">
    <property type="protein sequence ID" value="TCL57415.1"/>
    <property type="molecule type" value="Genomic_DNA"/>
</dbReference>